<dbReference type="AlphaFoldDB" id="A0A1F4RF26"/>
<protein>
    <recommendedName>
        <fullName evidence="3">Transposase</fullName>
    </recommendedName>
</protein>
<dbReference type="EMBL" id="METP01000015">
    <property type="protein sequence ID" value="OGC06779.1"/>
    <property type="molecule type" value="Genomic_DNA"/>
</dbReference>
<name>A0A1F4RF26_UNCSA</name>
<accession>A0A1F4RF26</accession>
<evidence type="ECO:0000313" key="1">
    <source>
        <dbReference type="EMBL" id="OGC06779.1"/>
    </source>
</evidence>
<gene>
    <name evidence="1" type="ORF">A3H38_00545</name>
</gene>
<comment type="caution">
    <text evidence="1">The sequence shown here is derived from an EMBL/GenBank/DDBJ whole genome shotgun (WGS) entry which is preliminary data.</text>
</comment>
<evidence type="ECO:0000313" key="2">
    <source>
        <dbReference type="Proteomes" id="UP000176938"/>
    </source>
</evidence>
<organism evidence="1 2">
    <name type="scientific">candidate division WOR-1 bacterium RIFCSPLOWO2_02_FULL_46_20</name>
    <dbReference type="NCBI Taxonomy" id="1802567"/>
    <lineage>
        <taxon>Bacteria</taxon>
        <taxon>Bacillati</taxon>
        <taxon>Saganbacteria</taxon>
    </lineage>
</organism>
<sequence>MKPWEVKKTREKLNNLSPGKSLRIFFDLYQAGLKILRDSLLAEKPNLSARQLKWKMNKLAEVMQSL</sequence>
<dbReference type="Proteomes" id="UP000176938">
    <property type="component" value="Unassembled WGS sequence"/>
</dbReference>
<proteinExistence type="predicted"/>
<evidence type="ECO:0008006" key="3">
    <source>
        <dbReference type="Google" id="ProtNLM"/>
    </source>
</evidence>
<reference evidence="1 2" key="1">
    <citation type="journal article" date="2016" name="Nat. Commun.">
        <title>Thousands of microbial genomes shed light on interconnected biogeochemical processes in an aquifer system.</title>
        <authorList>
            <person name="Anantharaman K."/>
            <person name="Brown C.T."/>
            <person name="Hug L.A."/>
            <person name="Sharon I."/>
            <person name="Castelle C.J."/>
            <person name="Probst A.J."/>
            <person name="Thomas B.C."/>
            <person name="Singh A."/>
            <person name="Wilkins M.J."/>
            <person name="Karaoz U."/>
            <person name="Brodie E.L."/>
            <person name="Williams K.H."/>
            <person name="Hubbard S.S."/>
            <person name="Banfield J.F."/>
        </authorList>
    </citation>
    <scope>NUCLEOTIDE SEQUENCE [LARGE SCALE GENOMIC DNA]</scope>
</reference>